<feature type="transmembrane region" description="Helical" evidence="12">
    <location>
        <begin position="661"/>
        <end position="682"/>
    </location>
</feature>
<feature type="transmembrane region" description="Helical" evidence="12">
    <location>
        <begin position="31"/>
        <end position="50"/>
    </location>
</feature>
<feature type="transmembrane region" description="Helical" evidence="12">
    <location>
        <begin position="209"/>
        <end position="234"/>
    </location>
</feature>
<dbReference type="EMBL" id="CP006650">
    <property type="protein sequence ID" value="AGT08660.1"/>
    <property type="molecule type" value="Genomic_DNA"/>
</dbReference>
<keyword evidence="5" id="KW-1003">Cell membrane</keyword>
<feature type="region of interest" description="Disordered" evidence="11">
    <location>
        <begin position="949"/>
        <end position="970"/>
    </location>
</feature>
<dbReference type="AlphaFoldDB" id="S5XYY8"/>
<evidence type="ECO:0000313" key="20">
    <source>
        <dbReference type="Proteomes" id="UP000015480"/>
    </source>
</evidence>
<protein>
    <submittedName>
        <fullName evidence="19">Multicomponent K+:H+ antiporter, subunit A</fullName>
        <ecNumber evidence="19">1.6.99.5</ecNumber>
    </submittedName>
</protein>
<evidence type="ECO:0000256" key="13">
    <source>
        <dbReference type="SAM" id="SignalP"/>
    </source>
</evidence>
<feature type="transmembrane region" description="Helical" evidence="12">
    <location>
        <begin position="580"/>
        <end position="598"/>
    </location>
</feature>
<keyword evidence="8" id="KW-0406">Ion transport</keyword>
<dbReference type="Pfam" id="PF04039">
    <property type="entry name" value="MnhB"/>
    <property type="match status" value="1"/>
</dbReference>
<dbReference type="PANTHER" id="PTHR43373:SF1">
    <property type="entry name" value="NA(+)_H(+) ANTIPORTER SUBUNIT A"/>
    <property type="match status" value="1"/>
</dbReference>
<dbReference type="RefSeq" id="WP_020950298.1">
    <property type="nucleotide sequence ID" value="NC_022041.1"/>
</dbReference>
<dbReference type="Pfam" id="PF00662">
    <property type="entry name" value="Proton_antipo_N"/>
    <property type="match status" value="1"/>
</dbReference>
<evidence type="ECO:0000259" key="18">
    <source>
        <dbReference type="Pfam" id="PF20501"/>
    </source>
</evidence>
<reference evidence="19 20" key="1">
    <citation type="journal article" date="2014" name="BMC Genomics">
        <title>Architecture and functions of a multipartite genome of the methylotrophic bacterium Paracoccus aminophilus JCM 7686, containing primary and secondary chromids.</title>
        <authorList>
            <person name="Dziewit L."/>
            <person name="Czarnecki J."/>
            <person name="Wibberg D."/>
            <person name="Radlinska M."/>
            <person name="Mrozek P."/>
            <person name="Szymczak M."/>
            <person name="Schluter A."/>
            <person name="Puhler A."/>
            <person name="Bartosik D."/>
        </authorList>
    </citation>
    <scope>NUCLEOTIDE SEQUENCE [LARGE SCALE GENOMIC DNA]</scope>
    <source>
        <strain evidence="19">JCM 7686</strain>
    </source>
</reference>
<feature type="transmembrane region" description="Helical" evidence="12">
    <location>
        <begin position="166"/>
        <end position="189"/>
    </location>
</feature>
<feature type="transmembrane region" description="Helical" evidence="12">
    <location>
        <begin position="610"/>
        <end position="628"/>
    </location>
</feature>
<feature type="signal peptide" evidence="13">
    <location>
        <begin position="1"/>
        <end position="17"/>
    </location>
</feature>
<feature type="chain" id="PRO_5004544703" evidence="13">
    <location>
        <begin position="18"/>
        <end position="970"/>
    </location>
</feature>
<dbReference type="STRING" id="1367847.JCM7686_1559"/>
<feature type="transmembrane region" description="Helical" evidence="12">
    <location>
        <begin position="502"/>
        <end position="526"/>
    </location>
</feature>
<dbReference type="NCBIfam" id="NF009288">
    <property type="entry name" value="PRK12648.1"/>
    <property type="match status" value="1"/>
</dbReference>
<feature type="transmembrane region" description="Helical" evidence="12">
    <location>
        <begin position="302"/>
        <end position="320"/>
    </location>
</feature>
<dbReference type="Pfam" id="PF13244">
    <property type="entry name" value="MbhD"/>
    <property type="match status" value="1"/>
</dbReference>
<feature type="transmembrane region" description="Helical" evidence="12">
    <location>
        <begin position="765"/>
        <end position="782"/>
    </location>
</feature>
<dbReference type="EC" id="1.6.99.5" evidence="19"/>
<evidence type="ECO:0000256" key="3">
    <source>
        <dbReference type="ARBA" id="ARBA00022448"/>
    </source>
</evidence>
<dbReference type="KEGG" id="pami:JCM7686_1559"/>
<dbReference type="GO" id="GO:0006811">
    <property type="term" value="P:monoatomic ion transport"/>
    <property type="evidence" value="ECO:0007669"/>
    <property type="project" value="UniProtKB-KW"/>
</dbReference>
<feature type="transmembrane region" description="Helical" evidence="12">
    <location>
        <begin position="80"/>
        <end position="98"/>
    </location>
</feature>
<keyword evidence="6 10" id="KW-0812">Transmembrane</keyword>
<keyword evidence="4" id="KW-0050">Antiport</keyword>
<dbReference type="InterPro" id="IPR007182">
    <property type="entry name" value="MnhB"/>
</dbReference>
<feature type="transmembrane region" description="Helical" evidence="12">
    <location>
        <begin position="869"/>
        <end position="896"/>
    </location>
</feature>
<evidence type="ECO:0000259" key="16">
    <source>
        <dbReference type="Pfam" id="PF04039"/>
    </source>
</evidence>
<feature type="transmembrane region" description="Helical" evidence="12">
    <location>
        <begin position="635"/>
        <end position="655"/>
    </location>
</feature>
<feature type="domain" description="MrpA C-terminal/MbhD" evidence="17">
    <location>
        <begin position="620"/>
        <end position="684"/>
    </location>
</feature>
<dbReference type="Pfam" id="PF00361">
    <property type="entry name" value="Proton_antipo_M"/>
    <property type="match status" value="1"/>
</dbReference>
<feature type="transmembrane region" description="Helical" evidence="12">
    <location>
        <begin position="110"/>
        <end position="128"/>
    </location>
</feature>
<feature type="transmembrane region" description="Helical" evidence="12">
    <location>
        <begin position="803"/>
        <end position="830"/>
    </location>
</feature>
<evidence type="ECO:0000256" key="6">
    <source>
        <dbReference type="ARBA" id="ARBA00022692"/>
    </source>
</evidence>
<dbReference type="InterPro" id="IPR001750">
    <property type="entry name" value="ND/Mrp_TM"/>
</dbReference>
<accession>S5XYY8</accession>
<feature type="transmembrane region" description="Helical" evidence="12">
    <location>
        <begin position="326"/>
        <end position="350"/>
    </location>
</feature>
<evidence type="ECO:0000256" key="8">
    <source>
        <dbReference type="ARBA" id="ARBA00023065"/>
    </source>
</evidence>
<evidence type="ECO:0000256" key="1">
    <source>
        <dbReference type="ARBA" id="ARBA00002378"/>
    </source>
</evidence>
<organism evidence="19 20">
    <name type="scientific">Paracoccus aminophilus JCM 7686</name>
    <dbReference type="NCBI Taxonomy" id="1367847"/>
    <lineage>
        <taxon>Bacteria</taxon>
        <taxon>Pseudomonadati</taxon>
        <taxon>Pseudomonadota</taxon>
        <taxon>Alphaproteobacteria</taxon>
        <taxon>Rhodobacterales</taxon>
        <taxon>Paracoccaceae</taxon>
        <taxon>Paracoccus</taxon>
    </lineage>
</organism>
<feature type="transmembrane region" description="Helical" evidence="12">
    <location>
        <begin position="134"/>
        <end position="154"/>
    </location>
</feature>
<dbReference type="GO" id="GO:0016491">
    <property type="term" value="F:oxidoreductase activity"/>
    <property type="evidence" value="ECO:0007669"/>
    <property type="project" value="UniProtKB-KW"/>
</dbReference>
<evidence type="ECO:0000256" key="9">
    <source>
        <dbReference type="ARBA" id="ARBA00023136"/>
    </source>
</evidence>
<keyword evidence="13" id="KW-0732">Signal</keyword>
<keyword evidence="3" id="KW-0813">Transport</keyword>
<dbReference type="HOGENOM" id="CLU_007100_2_0_5"/>
<feature type="transmembrane region" description="Helical" evidence="12">
    <location>
        <begin position="246"/>
        <end position="262"/>
    </location>
</feature>
<feature type="transmembrane region" description="Helical" evidence="12">
    <location>
        <begin position="916"/>
        <end position="939"/>
    </location>
</feature>
<dbReference type="PANTHER" id="PTHR43373">
    <property type="entry name" value="NA(+)/H(+) ANTIPORTER SUBUNIT"/>
    <property type="match status" value="1"/>
</dbReference>
<evidence type="ECO:0000256" key="5">
    <source>
        <dbReference type="ARBA" id="ARBA00022475"/>
    </source>
</evidence>
<dbReference type="Proteomes" id="UP000015480">
    <property type="component" value="Chromosome"/>
</dbReference>
<evidence type="ECO:0000256" key="12">
    <source>
        <dbReference type="SAM" id="Phobius"/>
    </source>
</evidence>
<dbReference type="InterPro" id="IPR046806">
    <property type="entry name" value="MrpA_C/MbhE"/>
</dbReference>
<evidence type="ECO:0000256" key="11">
    <source>
        <dbReference type="SAM" id="MobiDB-lite"/>
    </source>
</evidence>
<dbReference type="GO" id="GO:0015297">
    <property type="term" value="F:antiporter activity"/>
    <property type="evidence" value="ECO:0007669"/>
    <property type="project" value="UniProtKB-KW"/>
</dbReference>
<keyword evidence="19" id="KW-0560">Oxidoreductase</keyword>
<feature type="domain" description="MrpA C-terminal/MbhE" evidence="18">
    <location>
        <begin position="700"/>
        <end position="795"/>
    </location>
</feature>
<feature type="transmembrane region" description="Helical" evidence="12">
    <location>
        <begin position="414"/>
        <end position="440"/>
    </location>
</feature>
<feature type="transmembrane region" description="Helical" evidence="12">
    <location>
        <begin position="461"/>
        <end position="482"/>
    </location>
</feature>
<dbReference type="OrthoDB" id="9811798at2"/>
<dbReference type="Pfam" id="PF20501">
    <property type="entry name" value="MbhE"/>
    <property type="match status" value="1"/>
</dbReference>
<dbReference type="PATRIC" id="fig|1367847.3.peg.1534"/>
<dbReference type="InterPro" id="IPR001516">
    <property type="entry name" value="Proton_antipo_N"/>
</dbReference>
<keyword evidence="20" id="KW-1185">Reference proteome</keyword>
<comment type="function">
    <text evidence="1">NDH-1 shuttles electrons from NADH, via FMN and iron-sulfur (Fe-S) centers, to quinones in the respiratory chain. The immediate electron acceptor for the enzyme in this species is believed to be ubiquinone. Couples the redox reaction to proton translocation (for every two electrons transferred, four hydrogen ions are translocated across the cytoplasmic membrane), and thus conserves the redox energy in a proton gradient.</text>
</comment>
<dbReference type="GO" id="GO:0005886">
    <property type="term" value="C:plasma membrane"/>
    <property type="evidence" value="ECO:0007669"/>
    <property type="project" value="UniProtKB-SubCell"/>
</dbReference>
<feature type="compositionally biased region" description="Acidic residues" evidence="11">
    <location>
        <begin position="954"/>
        <end position="970"/>
    </location>
</feature>
<dbReference type="eggNOG" id="COG2111">
    <property type="taxonomic scope" value="Bacteria"/>
</dbReference>
<evidence type="ECO:0000259" key="15">
    <source>
        <dbReference type="Pfam" id="PF00662"/>
    </source>
</evidence>
<sequence>MVGQNLLIMLVALPFLAAGAAATLPSTARNAEAWISGLTMLAMLGILAVIRPEVADGGKVISTITWVDALGLNLKFRIDGFSWLMMVLVSGIGLLVVLYARYYMSPEDPIARFFSSLMAFAGAMSGVILSGNIIMLVVFWEMTSLTSFLLIGYWHHRQDARDGARMALIVTGAGGICLLLSMILLGQIVGSYDLETVLNSGPVIRAHPLYLPVLGLFLMGAFTKSAQFPFQFWLPNAMAAPTPVSSYLHSATMVKAGVFLLVRFEPALGGTDVWFQVVTGIGMLTLLIGAVAALFQHDLKGLLAYSTISHLGLITALAGIGSPDAIVAAIFHIVNHAVFKASLFMTAGIIDHETGTRDMRKLSGIARYMPVTATLAIIASGAMAGVPLLNGFLSKEMFFEATSMWNNGSFLDNALPYVATLAGAFSVAYSLRFIVSVFFGPPAKALPKLPHEPPALMRWPVIVLVVICLAVGILPAATLGPALHDAAYAVLGADLPYYSLKIWHGVNVALIMSIIAMAVGVVIYLLGRNQIERGPEGPPLMRHLRGAEIYDKVLSVLTIRLPKQLLQITRASGLQAQLRIMVLLTLLAGWLALLPLSWNISMPEIALRETIFGLLWIVGAICAIGAAWQAHYYRFAALILLGGAGLVTCATFVWLSAPDLAVTQLLVEIVTTVLLLLGMRWLPKRDPSIPRDQSLRAKFRRRSDLLIAIACGAGMTAISFAILMTTPRSSIGDWFLRHSYSEGGGTNVVNVILVDFRAFDTFGEITVLAAVALTCFALLRRFRPSFESVEPPSPQREQNASTLYNYLYVPQILMQWLFAPIILMSAYLFFRGHDLPGGGFAAGVTLAIGLLLQYLAADVRWVEARLIVLPVRWIAVGLTIATLTGAGAWIFGYPFLSAHAQYIDVPVIGKVPFSTAMGFDLGVFSLVVGAIVLMQIAIAHQSMRIGPRKRESAETEELEKLEEKLEEEAL</sequence>
<feature type="transmembrane region" description="Helical" evidence="12">
    <location>
        <begin position="274"/>
        <end position="295"/>
    </location>
</feature>
<dbReference type="PRINTS" id="PR01434">
    <property type="entry name" value="NADHDHGNASE5"/>
</dbReference>
<dbReference type="InterPro" id="IPR050616">
    <property type="entry name" value="CPA3_Na-H_Antiporter_A"/>
</dbReference>
<evidence type="ECO:0000259" key="17">
    <source>
        <dbReference type="Pfam" id="PF13244"/>
    </source>
</evidence>
<evidence type="ECO:0000256" key="2">
    <source>
        <dbReference type="ARBA" id="ARBA00004651"/>
    </source>
</evidence>
<feature type="transmembrane region" description="Helical" evidence="12">
    <location>
        <begin position="371"/>
        <end position="394"/>
    </location>
</feature>
<feature type="transmembrane region" description="Helical" evidence="12">
    <location>
        <begin position="703"/>
        <end position="724"/>
    </location>
</feature>
<evidence type="ECO:0000313" key="19">
    <source>
        <dbReference type="EMBL" id="AGT08660.1"/>
    </source>
</evidence>
<evidence type="ECO:0000259" key="14">
    <source>
        <dbReference type="Pfam" id="PF00361"/>
    </source>
</evidence>
<gene>
    <name evidence="19" type="ORF">JCM7686_1559</name>
</gene>
<keyword evidence="9 12" id="KW-0472">Membrane</keyword>
<dbReference type="InterPro" id="IPR025383">
    <property type="entry name" value="MrpA_C/MbhD"/>
</dbReference>
<name>S5XYY8_PARAH</name>
<evidence type="ECO:0000256" key="4">
    <source>
        <dbReference type="ARBA" id="ARBA00022449"/>
    </source>
</evidence>
<feature type="transmembrane region" description="Helical" evidence="12">
    <location>
        <begin position="836"/>
        <end position="857"/>
    </location>
</feature>
<feature type="domain" description="NADH-Ubiquinone oxidoreductase (complex I) chain 5 N-terminal" evidence="15">
    <location>
        <begin position="68"/>
        <end position="114"/>
    </location>
</feature>
<comment type="subcellular location">
    <subcellularLocation>
        <location evidence="2">Cell membrane</location>
        <topology evidence="2">Multi-pass membrane protein</topology>
    </subcellularLocation>
    <subcellularLocation>
        <location evidence="10">Membrane</location>
        <topology evidence="10">Multi-pass membrane protein</topology>
    </subcellularLocation>
</comment>
<evidence type="ECO:0000256" key="10">
    <source>
        <dbReference type="RuleBase" id="RU000320"/>
    </source>
</evidence>
<keyword evidence="7 12" id="KW-1133">Transmembrane helix</keyword>
<feature type="domain" description="Na+/H+ antiporter MnhB subunit-related protein" evidence="16">
    <location>
        <begin position="810"/>
        <end position="932"/>
    </location>
</feature>
<evidence type="ECO:0000256" key="7">
    <source>
        <dbReference type="ARBA" id="ARBA00022989"/>
    </source>
</evidence>
<proteinExistence type="predicted"/>
<dbReference type="eggNOG" id="COG1009">
    <property type="taxonomic scope" value="Bacteria"/>
</dbReference>
<feature type="domain" description="NADH:quinone oxidoreductase/Mrp antiporter transmembrane" evidence="14">
    <location>
        <begin position="130"/>
        <end position="406"/>
    </location>
</feature>